<reference evidence="2" key="1">
    <citation type="journal article" date="2019" name="Int. J. Syst. Evol. Microbiol.">
        <title>The Global Catalogue of Microorganisms (GCM) 10K type strain sequencing project: providing services to taxonomists for standard genome sequencing and annotation.</title>
        <authorList>
            <consortium name="The Broad Institute Genomics Platform"/>
            <consortium name="The Broad Institute Genome Sequencing Center for Infectious Disease"/>
            <person name="Wu L."/>
            <person name="Ma J."/>
        </authorList>
    </citation>
    <scope>NUCLEOTIDE SEQUENCE [LARGE SCALE GENOMIC DNA]</scope>
    <source>
        <strain evidence="2">JCM 16034</strain>
    </source>
</reference>
<evidence type="ECO:0000313" key="1">
    <source>
        <dbReference type="EMBL" id="GAA2201264.1"/>
    </source>
</evidence>
<evidence type="ECO:0000313" key="2">
    <source>
        <dbReference type="Proteomes" id="UP001500432"/>
    </source>
</evidence>
<comment type="caution">
    <text evidence="1">The sequence shown here is derived from an EMBL/GenBank/DDBJ whole genome shotgun (WGS) entry which is preliminary data.</text>
</comment>
<gene>
    <name evidence="1" type="ORF">GCM10009849_25030</name>
</gene>
<name>A0ABN3BWH0_9MICC</name>
<protein>
    <submittedName>
        <fullName evidence="1">Uncharacterized protein</fullName>
    </submittedName>
</protein>
<organism evidence="1 2">
    <name type="scientific">Sinomonas flava</name>
    <dbReference type="NCBI Taxonomy" id="496857"/>
    <lineage>
        <taxon>Bacteria</taxon>
        <taxon>Bacillati</taxon>
        <taxon>Actinomycetota</taxon>
        <taxon>Actinomycetes</taxon>
        <taxon>Micrococcales</taxon>
        <taxon>Micrococcaceae</taxon>
        <taxon>Sinomonas</taxon>
    </lineage>
</organism>
<dbReference type="Proteomes" id="UP001500432">
    <property type="component" value="Unassembled WGS sequence"/>
</dbReference>
<sequence>MVLIALPRSGTREGPEDPGLCAVVLPEEIRGDAEQPRPRVLPGVVEAIPALERDEEGLRHDVLGDGVTNPPGRVAVETAGVLVIEGSEDRRALIGPADDLAVSSHAAYCSSERKEFTGLSLAHSVTLARAEPPSREGPAVLKRSNGRGRSLMPMERVLFDQVVETDYGQFVIGWAGGGFDGDFDRFFAGQINGLVGASDPNGLYVNLARRSGGSPVRIVLLDTMPRDDADARWEDVVEVSFVLPEGRSMRWSSWAGESGGVLADVPPGSYRLRASGKGRDRGREGEFSDHPVDSYLLQMWPAPPQPDAVLRTGSEDARYWHREVGRRR</sequence>
<keyword evidence="2" id="KW-1185">Reference proteome</keyword>
<dbReference type="EMBL" id="BAAAQW010000006">
    <property type="protein sequence ID" value="GAA2201264.1"/>
    <property type="molecule type" value="Genomic_DNA"/>
</dbReference>
<accession>A0ABN3BWH0</accession>
<proteinExistence type="predicted"/>